<accession>A0A9X4AS97</accession>
<reference evidence="3 4" key="1">
    <citation type="submission" date="2021-04" db="EMBL/GenBank/DDBJ databases">
        <title>Genome analysis of Polyangium sp.</title>
        <authorList>
            <person name="Li Y."/>
            <person name="Wang J."/>
        </authorList>
    </citation>
    <scope>NUCLEOTIDE SEQUENCE [LARGE SCALE GENOMIC DNA]</scope>
    <source>
        <strain evidence="3 4">SDU14</strain>
    </source>
</reference>
<keyword evidence="4" id="KW-1185">Reference proteome</keyword>
<dbReference type="EMBL" id="JAGTJJ010000010">
    <property type="protein sequence ID" value="MDC3982928.1"/>
    <property type="molecule type" value="Genomic_DNA"/>
</dbReference>
<dbReference type="InterPro" id="IPR041657">
    <property type="entry name" value="HTH_17"/>
</dbReference>
<evidence type="ECO:0000259" key="2">
    <source>
        <dbReference type="Pfam" id="PF12728"/>
    </source>
</evidence>
<sequence>MTTTAPGPGFLTANEAVAFLSVKRATLYTYVSRGLLRSVPCPGGRGRYYLREDVERLKARSEAHAGRSGPDSDVERSSSRTFITQMSPEGPRYRGHAVADLVREGNSFEAVAELLMVREAPLEGGSRLGVALVRRGAARRPFNPAPGLRCARAPLLAFGTPRRGAPGYPLLGATPAR</sequence>
<organism evidence="3 4">
    <name type="scientific">Polyangium jinanense</name>
    <dbReference type="NCBI Taxonomy" id="2829994"/>
    <lineage>
        <taxon>Bacteria</taxon>
        <taxon>Pseudomonadati</taxon>
        <taxon>Myxococcota</taxon>
        <taxon>Polyangia</taxon>
        <taxon>Polyangiales</taxon>
        <taxon>Polyangiaceae</taxon>
        <taxon>Polyangium</taxon>
    </lineage>
</organism>
<dbReference type="Proteomes" id="UP001151081">
    <property type="component" value="Unassembled WGS sequence"/>
</dbReference>
<dbReference type="AlphaFoldDB" id="A0A9X4AS97"/>
<evidence type="ECO:0000313" key="3">
    <source>
        <dbReference type="EMBL" id="MDC3982928.1"/>
    </source>
</evidence>
<feature type="region of interest" description="Disordered" evidence="1">
    <location>
        <begin position="60"/>
        <end position="79"/>
    </location>
</feature>
<evidence type="ECO:0000313" key="4">
    <source>
        <dbReference type="Proteomes" id="UP001151081"/>
    </source>
</evidence>
<feature type="domain" description="Helix-turn-helix" evidence="2">
    <location>
        <begin position="10"/>
        <end position="59"/>
    </location>
</feature>
<evidence type="ECO:0000256" key="1">
    <source>
        <dbReference type="SAM" id="MobiDB-lite"/>
    </source>
</evidence>
<comment type="caution">
    <text evidence="3">The sequence shown here is derived from an EMBL/GenBank/DDBJ whole genome shotgun (WGS) entry which is preliminary data.</text>
</comment>
<dbReference type="Pfam" id="PF12728">
    <property type="entry name" value="HTH_17"/>
    <property type="match status" value="1"/>
</dbReference>
<name>A0A9X4AS97_9BACT</name>
<proteinExistence type="predicted"/>
<dbReference type="RefSeq" id="WP_372518179.1">
    <property type="nucleotide sequence ID" value="NZ_JAGTJJ010000010.1"/>
</dbReference>
<dbReference type="SUPFAM" id="SSF46955">
    <property type="entry name" value="Putative DNA-binding domain"/>
    <property type="match status" value="1"/>
</dbReference>
<protein>
    <submittedName>
        <fullName evidence="3">Citrate synthase</fullName>
    </submittedName>
</protein>
<dbReference type="InterPro" id="IPR009061">
    <property type="entry name" value="DNA-bd_dom_put_sf"/>
</dbReference>
<gene>
    <name evidence="3" type="ORF">KEG57_20615</name>
</gene>